<dbReference type="PANTHER" id="PTHR46396">
    <property type="entry name" value="PROTEIN O-LINKED-MANNOSE BETA-1,2-N-ACETYLGLUCOSAMINYLTRANSFERASE 1"/>
    <property type="match status" value="1"/>
</dbReference>
<dbReference type="InterPro" id="IPR052463">
    <property type="entry name" value="O-linked_mannose_GnT"/>
</dbReference>
<name>A0AAN8XMC2_HALRR</name>
<evidence type="ECO:0000313" key="1">
    <source>
        <dbReference type="EMBL" id="KAK7080809.1"/>
    </source>
</evidence>
<dbReference type="GO" id="GO:0000139">
    <property type="term" value="C:Golgi membrane"/>
    <property type="evidence" value="ECO:0007669"/>
    <property type="project" value="TreeGrafter"/>
</dbReference>
<proteinExistence type="predicted"/>
<reference evidence="1 2" key="1">
    <citation type="submission" date="2023-11" db="EMBL/GenBank/DDBJ databases">
        <title>Halocaridina rubra genome assembly.</title>
        <authorList>
            <person name="Smith C."/>
        </authorList>
    </citation>
    <scope>NUCLEOTIDE SEQUENCE [LARGE SCALE GENOMIC DNA]</scope>
    <source>
        <strain evidence="1">EP-1</strain>
        <tissue evidence="1">Whole</tissue>
    </source>
</reference>
<keyword evidence="2" id="KW-1185">Reference proteome</keyword>
<dbReference type="AlphaFoldDB" id="A0AAN8XMC2"/>
<dbReference type="GO" id="GO:0016266">
    <property type="term" value="P:protein O-linked glycosylation via N-acetyl-galactosamine"/>
    <property type="evidence" value="ECO:0007669"/>
    <property type="project" value="TreeGrafter"/>
</dbReference>
<dbReference type="EMBL" id="JAXCGZ010005783">
    <property type="protein sequence ID" value="KAK7080809.1"/>
    <property type="molecule type" value="Genomic_DNA"/>
</dbReference>
<sequence>MWIKMNEYADNYTISAVFNCLDLWDLDIRGGHKYLWRIRLLGTPLFVIGWPLSPFSHLRPAAVNVLRRADPNIRTPDPPVYKILNANESRDYT</sequence>
<protein>
    <submittedName>
        <fullName evidence="1">Protein O-linked-mannose beta-1,2-N-acetylglucosaminyltransferase 1</fullName>
    </submittedName>
</protein>
<comment type="caution">
    <text evidence="1">The sequence shown here is derived from an EMBL/GenBank/DDBJ whole genome shotgun (WGS) entry which is preliminary data.</text>
</comment>
<dbReference type="PANTHER" id="PTHR46396:SF1">
    <property type="entry name" value="PROTEIN O-LINKED-MANNOSE BETA-1,2-N-ACETYLGLUCOSAMINYLTRANSFERASE 1"/>
    <property type="match status" value="1"/>
</dbReference>
<organism evidence="1 2">
    <name type="scientific">Halocaridina rubra</name>
    <name type="common">Hawaiian red shrimp</name>
    <dbReference type="NCBI Taxonomy" id="373956"/>
    <lineage>
        <taxon>Eukaryota</taxon>
        <taxon>Metazoa</taxon>
        <taxon>Ecdysozoa</taxon>
        <taxon>Arthropoda</taxon>
        <taxon>Crustacea</taxon>
        <taxon>Multicrustacea</taxon>
        <taxon>Malacostraca</taxon>
        <taxon>Eumalacostraca</taxon>
        <taxon>Eucarida</taxon>
        <taxon>Decapoda</taxon>
        <taxon>Pleocyemata</taxon>
        <taxon>Caridea</taxon>
        <taxon>Atyoidea</taxon>
        <taxon>Atyidae</taxon>
        <taxon>Halocaridina</taxon>
    </lineage>
</organism>
<gene>
    <name evidence="1" type="primary">POMGNT1_2</name>
    <name evidence="1" type="ORF">SK128_003827</name>
</gene>
<accession>A0AAN8XMC2</accession>
<evidence type="ECO:0000313" key="2">
    <source>
        <dbReference type="Proteomes" id="UP001381693"/>
    </source>
</evidence>
<dbReference type="Proteomes" id="UP001381693">
    <property type="component" value="Unassembled WGS sequence"/>
</dbReference>
<dbReference type="GO" id="GO:0047223">
    <property type="term" value="F:beta-1,3-galactosyl-O-glycosyl-glycoprotein beta-1,3-N-acetylglucosaminyltransferase activity"/>
    <property type="evidence" value="ECO:0007669"/>
    <property type="project" value="TreeGrafter"/>
</dbReference>